<reference evidence="1" key="1">
    <citation type="journal article" date="2014" name="ISME J.">
        <title>Ecophysiology of Thioploca ingrica as revealed by the complete genome sequence supplemented with proteomic evidence.</title>
        <authorList>
            <person name="Kojima H."/>
            <person name="Ogura Y."/>
            <person name="Yamamoto N."/>
            <person name="Togashi T."/>
            <person name="Mori H."/>
            <person name="Watanabe T."/>
            <person name="Nemoto F."/>
            <person name="Kurokawa K."/>
            <person name="Hayashi T."/>
            <person name="Fukui M."/>
        </authorList>
    </citation>
    <scope>NUCLEOTIDE SEQUENCE [LARGE SCALE GENOMIC DNA]</scope>
</reference>
<dbReference type="HOGENOM" id="CLU_3012868_0_0_6"/>
<dbReference type="EMBL" id="AP014633">
    <property type="protein sequence ID" value="BAP54465.1"/>
    <property type="molecule type" value="Genomic_DNA"/>
</dbReference>
<accession>A0A090AI54</accession>
<dbReference type="Proteomes" id="UP000031623">
    <property type="component" value="Chromosome"/>
</dbReference>
<dbReference type="KEGG" id="tig:THII_0168"/>
<evidence type="ECO:0000313" key="1">
    <source>
        <dbReference type="EMBL" id="BAP54465.1"/>
    </source>
</evidence>
<dbReference type="STRING" id="40754.THII_0168"/>
<sequence>MNITRYLLDTNICIYIAKKQPIRHPTLATLTALRFLFQLGSQVGWAMPTMRNDNHK</sequence>
<dbReference type="AlphaFoldDB" id="A0A090AI54"/>
<gene>
    <name evidence="1" type="ORF">THII_0168</name>
</gene>
<name>A0A090AI54_9GAMM</name>
<evidence type="ECO:0000313" key="2">
    <source>
        <dbReference type="Proteomes" id="UP000031623"/>
    </source>
</evidence>
<proteinExistence type="predicted"/>
<protein>
    <submittedName>
        <fullName evidence="1">Uncharacterized protein</fullName>
    </submittedName>
</protein>
<organism evidence="1 2">
    <name type="scientific">Thioploca ingrica</name>
    <dbReference type="NCBI Taxonomy" id="40754"/>
    <lineage>
        <taxon>Bacteria</taxon>
        <taxon>Pseudomonadati</taxon>
        <taxon>Pseudomonadota</taxon>
        <taxon>Gammaproteobacteria</taxon>
        <taxon>Thiotrichales</taxon>
        <taxon>Thiotrichaceae</taxon>
        <taxon>Thioploca</taxon>
    </lineage>
</organism>
<keyword evidence="2" id="KW-1185">Reference proteome</keyword>